<protein>
    <recommendedName>
        <fullName evidence="3">Acetyltransferase (GNAT) family protein</fullName>
    </recommendedName>
</protein>
<name>A0A368W480_9BACL</name>
<dbReference type="AlphaFoldDB" id="A0A368W480"/>
<dbReference type="OrthoDB" id="1897483at2"/>
<evidence type="ECO:0000313" key="1">
    <source>
        <dbReference type="EMBL" id="RCW50239.1"/>
    </source>
</evidence>
<dbReference type="RefSeq" id="WP_147275021.1">
    <property type="nucleotide sequence ID" value="NZ_QPJD01000003.1"/>
</dbReference>
<evidence type="ECO:0008006" key="3">
    <source>
        <dbReference type="Google" id="ProtNLM"/>
    </source>
</evidence>
<reference evidence="1 2" key="1">
    <citation type="submission" date="2018-07" db="EMBL/GenBank/DDBJ databases">
        <title>Genomic Encyclopedia of Type Strains, Phase III (KMG-III): the genomes of soil and plant-associated and newly described type strains.</title>
        <authorList>
            <person name="Whitman W."/>
        </authorList>
    </citation>
    <scope>NUCLEOTIDE SEQUENCE [LARGE SCALE GENOMIC DNA]</scope>
    <source>
        <strain evidence="1 2">CECT 7506</strain>
    </source>
</reference>
<proteinExistence type="predicted"/>
<organism evidence="1 2">
    <name type="scientific">Paenibacillus prosopidis</name>
    <dbReference type="NCBI Taxonomy" id="630520"/>
    <lineage>
        <taxon>Bacteria</taxon>
        <taxon>Bacillati</taxon>
        <taxon>Bacillota</taxon>
        <taxon>Bacilli</taxon>
        <taxon>Bacillales</taxon>
        <taxon>Paenibacillaceae</taxon>
        <taxon>Paenibacillus</taxon>
    </lineage>
</organism>
<dbReference type="Proteomes" id="UP000252415">
    <property type="component" value="Unassembled WGS sequence"/>
</dbReference>
<accession>A0A368W480</accession>
<sequence>MVVRPYSPELEESVMKLSPKAYMLFKHNKDYEHQKMSCVFNEEGNLIAVGYLRHRIADDHDVMEFVMEVSENAHEHIFEIRMALYPSLVDICHAIRNPEAITKLVAWDDFDGDREFYIQQGFSSYQTYYFAKRSLDNFIPEVNTPISVEVYHNPLETKEERVAYTKVENNIIKVFYIEASICWNG</sequence>
<keyword evidence="2" id="KW-1185">Reference proteome</keyword>
<dbReference type="EMBL" id="QPJD01000003">
    <property type="protein sequence ID" value="RCW50239.1"/>
    <property type="molecule type" value="Genomic_DNA"/>
</dbReference>
<comment type="caution">
    <text evidence="1">The sequence shown here is derived from an EMBL/GenBank/DDBJ whole genome shotgun (WGS) entry which is preliminary data.</text>
</comment>
<gene>
    <name evidence="1" type="ORF">DFP97_103257</name>
</gene>
<evidence type="ECO:0000313" key="2">
    <source>
        <dbReference type="Proteomes" id="UP000252415"/>
    </source>
</evidence>